<reference evidence="1 2" key="1">
    <citation type="submission" date="2020-08" db="EMBL/GenBank/DDBJ databases">
        <title>Genomic Encyclopedia of Type Strains, Phase IV (KMG-IV): sequencing the most valuable type-strain genomes for metagenomic binning, comparative biology and taxonomic classification.</title>
        <authorList>
            <person name="Goeker M."/>
        </authorList>
    </citation>
    <scope>NUCLEOTIDE SEQUENCE [LARGE SCALE GENOMIC DNA]</scope>
    <source>
        <strain evidence="1 2">DSM 2163</strain>
    </source>
</reference>
<keyword evidence="2" id="KW-1185">Reference proteome</keyword>
<dbReference type="Pfam" id="PF11684">
    <property type="entry name" value="DUF3280"/>
    <property type="match status" value="1"/>
</dbReference>
<accession>A0A840ZSX8</accession>
<proteinExistence type="predicted"/>
<evidence type="ECO:0000313" key="1">
    <source>
        <dbReference type="EMBL" id="MBB5760158.1"/>
    </source>
</evidence>
<dbReference type="RefSeq" id="WP_183573860.1">
    <property type="nucleotide sequence ID" value="NZ_JACHOP010000036.1"/>
</dbReference>
<organism evidence="1 2">
    <name type="scientific">Methylorubrum rhodinum</name>
    <dbReference type="NCBI Taxonomy" id="29428"/>
    <lineage>
        <taxon>Bacteria</taxon>
        <taxon>Pseudomonadati</taxon>
        <taxon>Pseudomonadota</taxon>
        <taxon>Alphaproteobacteria</taxon>
        <taxon>Hyphomicrobiales</taxon>
        <taxon>Methylobacteriaceae</taxon>
        <taxon>Methylorubrum</taxon>
    </lineage>
</organism>
<dbReference type="Proteomes" id="UP000583454">
    <property type="component" value="Unassembled WGS sequence"/>
</dbReference>
<gene>
    <name evidence="1" type="ORF">HNR00_004904</name>
</gene>
<sequence>MQILFAGRARHYLNKAAVLLGIGITLFAAPMQAALAEAPIKIAVLSATLQNDHAQWVPTTDAERNRLMKIEDIFKSSLEASGNYESVPVSASIQEKINKDQKMGECGGCELTYGKEVGADQVAWIEVQKVSELILNINVYMKDVQSGNPVFTKSVDLRGNNDEAWNHSMKFLIKRYLLAADTQ</sequence>
<comment type="caution">
    <text evidence="1">The sequence shown here is derived from an EMBL/GenBank/DDBJ whole genome shotgun (WGS) entry which is preliminary data.</text>
</comment>
<protein>
    <recommendedName>
        <fullName evidence="3">DUF2380 domain-containing protein</fullName>
    </recommendedName>
</protein>
<evidence type="ECO:0000313" key="2">
    <source>
        <dbReference type="Proteomes" id="UP000583454"/>
    </source>
</evidence>
<dbReference type="EMBL" id="JACHOP010000036">
    <property type="protein sequence ID" value="MBB5760158.1"/>
    <property type="molecule type" value="Genomic_DNA"/>
</dbReference>
<dbReference type="InterPro" id="IPR021698">
    <property type="entry name" value="DUF3280"/>
</dbReference>
<dbReference type="AlphaFoldDB" id="A0A840ZSX8"/>
<name>A0A840ZSX8_9HYPH</name>
<evidence type="ECO:0008006" key="3">
    <source>
        <dbReference type="Google" id="ProtNLM"/>
    </source>
</evidence>